<feature type="region of interest" description="Disordered" evidence="1">
    <location>
        <begin position="112"/>
        <end position="143"/>
    </location>
</feature>
<name>A0A9P6TT76_9FUNG</name>
<dbReference type="AlphaFoldDB" id="A0A9P6TT76"/>
<keyword evidence="3" id="KW-1185">Reference proteome</keyword>
<feature type="region of interest" description="Disordered" evidence="1">
    <location>
        <begin position="1"/>
        <end position="29"/>
    </location>
</feature>
<accession>A0A9P6TT76</accession>
<organism evidence="2 3">
    <name type="scientific">Mortierella polycephala</name>
    <dbReference type="NCBI Taxonomy" id="41804"/>
    <lineage>
        <taxon>Eukaryota</taxon>
        <taxon>Fungi</taxon>
        <taxon>Fungi incertae sedis</taxon>
        <taxon>Mucoromycota</taxon>
        <taxon>Mortierellomycotina</taxon>
        <taxon>Mortierellomycetes</taxon>
        <taxon>Mortierellales</taxon>
        <taxon>Mortierellaceae</taxon>
        <taxon>Mortierella</taxon>
    </lineage>
</organism>
<dbReference type="OrthoDB" id="2442448at2759"/>
<evidence type="ECO:0000313" key="2">
    <source>
        <dbReference type="EMBL" id="KAG0245630.1"/>
    </source>
</evidence>
<protein>
    <submittedName>
        <fullName evidence="2">Uncharacterized protein</fullName>
    </submittedName>
</protein>
<comment type="caution">
    <text evidence="2">The sequence shown here is derived from an EMBL/GenBank/DDBJ whole genome shotgun (WGS) entry which is preliminary data.</text>
</comment>
<sequence>MEKEAEKELDNIKNEKECPKGGPTVQRLESGGRSLRSRLQHFGRLPRGVVADTVDELNRARSVANADAQLNEEQTVPEITTDNLQSRLRRPGGNVQYWREALNEHIDSIWGRTVDKSSDGDDQVDYDSPNTETLDSEDDKDEGLRTFSNTLAGILRPEMNQYFPRILQLAEEAQASITIIMEELSVLALKSVHLIANGAAYNQGEHPEPKLSEFLPPGFIFRDSNVQPTVKVAPLPSQLDIIIKQHPGDDLANLLSQEFLQYVYARKLREPDENLKKADTTHPMWKNLVDRMSCESLPKAPDGLSRTMLGQIKQYATAVKNHWE</sequence>
<evidence type="ECO:0000256" key="1">
    <source>
        <dbReference type="SAM" id="MobiDB-lite"/>
    </source>
</evidence>
<feature type="compositionally biased region" description="Basic and acidic residues" evidence="1">
    <location>
        <begin position="1"/>
        <end position="19"/>
    </location>
</feature>
<proteinExistence type="predicted"/>
<evidence type="ECO:0000313" key="3">
    <source>
        <dbReference type="Proteomes" id="UP000726737"/>
    </source>
</evidence>
<reference evidence="2" key="1">
    <citation type="journal article" date="2020" name="Fungal Divers.">
        <title>Resolving the Mortierellaceae phylogeny through synthesis of multi-gene phylogenetics and phylogenomics.</title>
        <authorList>
            <person name="Vandepol N."/>
            <person name="Liber J."/>
            <person name="Desiro A."/>
            <person name="Na H."/>
            <person name="Kennedy M."/>
            <person name="Barry K."/>
            <person name="Grigoriev I.V."/>
            <person name="Miller A.N."/>
            <person name="O'Donnell K."/>
            <person name="Stajich J.E."/>
            <person name="Bonito G."/>
        </authorList>
    </citation>
    <scope>NUCLEOTIDE SEQUENCE</scope>
    <source>
        <strain evidence="2">KOD948</strain>
    </source>
</reference>
<dbReference type="Proteomes" id="UP000726737">
    <property type="component" value="Unassembled WGS sequence"/>
</dbReference>
<feature type="non-terminal residue" evidence="2">
    <location>
        <position position="1"/>
    </location>
</feature>
<gene>
    <name evidence="2" type="ORF">BG011_002738</name>
</gene>
<dbReference type="EMBL" id="JAAAJA010001909">
    <property type="protein sequence ID" value="KAG0245630.1"/>
    <property type="molecule type" value="Genomic_DNA"/>
</dbReference>